<dbReference type="SUPFAM" id="SSF51445">
    <property type="entry name" value="(Trans)glycosidases"/>
    <property type="match status" value="1"/>
</dbReference>
<dbReference type="PANTHER" id="PTHR46323:SF2">
    <property type="entry name" value="BETA-GALACTOSIDASE"/>
    <property type="match status" value="1"/>
</dbReference>
<keyword evidence="6 12" id="KW-0378">Hydrolase</keyword>
<dbReference type="InterPro" id="IPR006102">
    <property type="entry name" value="Ig-like_GH2"/>
</dbReference>
<evidence type="ECO:0000256" key="10">
    <source>
        <dbReference type="SAM" id="SignalP"/>
    </source>
</evidence>
<evidence type="ECO:0000256" key="4">
    <source>
        <dbReference type="ARBA" id="ARBA00011245"/>
    </source>
</evidence>
<dbReference type="InterPro" id="IPR004199">
    <property type="entry name" value="B-gal_small/dom_5"/>
</dbReference>
<dbReference type="PRINTS" id="PR00132">
    <property type="entry name" value="GLHYDRLASE2"/>
</dbReference>
<dbReference type="Pfam" id="PF00703">
    <property type="entry name" value="Glyco_hydro_2"/>
    <property type="match status" value="1"/>
</dbReference>
<protein>
    <recommendedName>
        <fullName evidence="5">beta-galactosidase</fullName>
        <ecNumber evidence="5">3.2.1.23</ecNumber>
    </recommendedName>
    <alternativeName>
        <fullName evidence="9">Lactase</fullName>
    </alternativeName>
</protein>
<dbReference type="Gene3D" id="2.60.40.10">
    <property type="entry name" value="Immunoglobulins"/>
    <property type="match status" value="2"/>
</dbReference>
<dbReference type="Pfam" id="PF16353">
    <property type="entry name" value="LacZ_4"/>
    <property type="match status" value="1"/>
</dbReference>
<evidence type="ECO:0000256" key="8">
    <source>
        <dbReference type="ARBA" id="ARBA00023295"/>
    </source>
</evidence>
<dbReference type="GO" id="GO:0004565">
    <property type="term" value="F:beta-galactosidase activity"/>
    <property type="evidence" value="ECO:0007669"/>
    <property type="project" value="UniProtKB-EC"/>
</dbReference>
<dbReference type="Gene3D" id="3.20.20.80">
    <property type="entry name" value="Glycosidases"/>
    <property type="match status" value="1"/>
</dbReference>
<name>A0A7W5UHU9_9BACT</name>
<dbReference type="InterPro" id="IPR017853">
    <property type="entry name" value="GH"/>
</dbReference>
<evidence type="ECO:0000256" key="2">
    <source>
        <dbReference type="ARBA" id="ARBA00001913"/>
    </source>
</evidence>
<evidence type="ECO:0000256" key="6">
    <source>
        <dbReference type="ARBA" id="ARBA00022801"/>
    </source>
</evidence>
<evidence type="ECO:0000259" key="11">
    <source>
        <dbReference type="PROSITE" id="PS50022"/>
    </source>
</evidence>
<feature type="chain" id="PRO_5031121708" description="beta-galactosidase" evidence="10">
    <location>
        <begin position="21"/>
        <end position="1358"/>
    </location>
</feature>
<evidence type="ECO:0000256" key="5">
    <source>
        <dbReference type="ARBA" id="ARBA00012756"/>
    </source>
</evidence>
<evidence type="ECO:0000313" key="13">
    <source>
        <dbReference type="Proteomes" id="UP000541425"/>
    </source>
</evidence>
<dbReference type="InterPro" id="IPR011013">
    <property type="entry name" value="Gal_mutarotase_sf_dom"/>
</dbReference>
<dbReference type="InterPro" id="IPR006103">
    <property type="entry name" value="Glyco_hydro_2_cat"/>
</dbReference>
<dbReference type="Gene3D" id="2.70.98.10">
    <property type="match status" value="1"/>
</dbReference>
<dbReference type="Pfam" id="PF00754">
    <property type="entry name" value="F5_F8_type_C"/>
    <property type="match status" value="1"/>
</dbReference>
<dbReference type="SUPFAM" id="SSF49785">
    <property type="entry name" value="Galactose-binding domain-like"/>
    <property type="match status" value="2"/>
</dbReference>
<dbReference type="InterPro" id="IPR006101">
    <property type="entry name" value="Glyco_hydro_2"/>
</dbReference>
<dbReference type="GO" id="GO:0030246">
    <property type="term" value="F:carbohydrate binding"/>
    <property type="evidence" value="ECO:0007669"/>
    <property type="project" value="InterPro"/>
</dbReference>
<dbReference type="InterPro" id="IPR006104">
    <property type="entry name" value="Glyco_hydro_2_N"/>
</dbReference>
<evidence type="ECO:0000256" key="7">
    <source>
        <dbReference type="ARBA" id="ARBA00022837"/>
    </source>
</evidence>
<accession>A0A7W5UHU9</accession>
<feature type="domain" description="F5/8 type C" evidence="11">
    <location>
        <begin position="1210"/>
        <end position="1358"/>
    </location>
</feature>
<dbReference type="InterPro" id="IPR014718">
    <property type="entry name" value="GH-type_carb-bd"/>
</dbReference>
<dbReference type="SUPFAM" id="SSF74650">
    <property type="entry name" value="Galactose mutarotase-like"/>
    <property type="match status" value="1"/>
</dbReference>
<dbReference type="Pfam" id="PF02836">
    <property type="entry name" value="Glyco_hydro_2_C"/>
    <property type="match status" value="1"/>
</dbReference>
<sequence>MKKRNLWVFLGLALPLGAMAQTSAITQLRGYHYGQDAAPTGWEWQSPDSVAYNKQMPHAFFFSFANESEAARVQPTASKYYESLNGQWKFNWVKQPSERPQDFYRPDFNVSGWDNIEVPMSWNMAGRQADGSWKYGLPIYSNQRVIFAHHVAVGDWKGGVMRKAPSNWLTAKYPNEVGSYRRTFSVPADWKGRQVYINFDGVDSFFYLWINGKYVGFSKNSRTLAQFDITPYLNKKGENVVALEVYRNSDGSFLESQDMFRLPGINRNVYLTSKPQLQVRDVVAIPSYKDANYTDAVLNVKTYVSNLGKKDQKFQLAYKLLEVELYGDATKPVSGVEGTVPVSLVKKGSEKLATAQIAAGKAVRPWSAERPQRYVLVGELKDEKGRTIDTYSTYVGFRQIEIKDVPASQDEFGLAGRYYLYNGKPIKFKGVNRHETNPDRGHAITHEQMEQEVMLMKRANINHVRNSHYTNDPYWYYLCDKYGIYLEDEANIESHQYYYEAPSLSHVPEFLNQHIARDMEMVHAEVNNPSVAIWSLGNEAGPGDNFKKAYAAIKAFDTSRPVQYERNNDIVDMGSNQYPSVGGVQALASGKTKAKYPFHISEYAHSMGNAVGDLQHYWDAIESTNYVMGGAIWDWVDQAMNKVQDAQYKVDGKNTVKGLPSTTYYWAYGGDFGDKPNDGMFCMNGVMRPDLTPKAQYFEVKKVYQNVGVKLVDAATNQVEIFNKNYFEPLEYTIHFSLWQDGQQVSGSGWNYNVAIPAREKRVVTVPNYKMAELDANSEYFLKVQFFTRADQPWAKAGYEQMNEQLLLQTARTLPSVQQSQAKKSVPQSRAVAGGVEVSGDNFKVIFDTQQGAIRELTYAGKQMIEKGQGPKLDVFRAPIDNDYWQIGGWFRNGLYKLTHNVKSSTITTDKQGNCVVSFIVESHTAPGCQNTYSNTDRNPDDVYRINEKSTEPGILTFTQQLVYTIYPDGSIELQSAVTTNHAGIDMPRMGYALELPKQYDNYTYYGRGPVNNYSDRKTGQFVQQYGQKLDDSYIVLPKPQAMGNREDVRWMSLTDNAGDGVLFRADSTFSCSALPWSQLELMGASHAYKLPKSSAVHVHLDAQVRGLGGASCGPGPLLEDQVKSTSRTFAFLIRPVTNNNAAEQGKVKTSATSPIAFSRDRAGELTLSTKEKDCQILYSINGGKPQVYTKPFNLHQGGVVTVQYKGDKRTASMIFPKIDEIPLEAIYASSIEPDKGEATRLTDNRLDTYWHTQYGVTLTKFPHWVDFDSGVLGTMRGFVYTPRQDKVNGRVKAYEIYVSNDNKTWRKVAEGEFPNSAKAQRVLFSQPTKARYIRFRALSEQNGAEYASGAEFSVVGE</sequence>
<dbReference type="Pfam" id="PF02837">
    <property type="entry name" value="Glyco_hydro_2_N"/>
    <property type="match status" value="1"/>
</dbReference>
<dbReference type="InterPro" id="IPR050347">
    <property type="entry name" value="Bact_Beta-galactosidase"/>
</dbReference>
<keyword evidence="10" id="KW-0732">Signal</keyword>
<organism evidence="12 13">
    <name type="scientific">Alloprevotella rava</name>
    <dbReference type="NCBI Taxonomy" id="671218"/>
    <lineage>
        <taxon>Bacteria</taxon>
        <taxon>Pseudomonadati</taxon>
        <taxon>Bacteroidota</taxon>
        <taxon>Bacteroidia</taxon>
        <taxon>Bacteroidales</taxon>
        <taxon>Prevotellaceae</taxon>
        <taxon>Alloprevotella</taxon>
    </lineage>
</organism>
<evidence type="ECO:0000256" key="3">
    <source>
        <dbReference type="ARBA" id="ARBA00007401"/>
    </source>
</evidence>
<dbReference type="EC" id="3.2.1.23" evidence="5"/>
<dbReference type="InterPro" id="IPR008979">
    <property type="entry name" value="Galactose-bd-like_sf"/>
</dbReference>
<dbReference type="InterPro" id="IPR032312">
    <property type="entry name" value="LacZ_4"/>
</dbReference>
<dbReference type="GO" id="GO:0009341">
    <property type="term" value="C:beta-galactosidase complex"/>
    <property type="evidence" value="ECO:0007669"/>
    <property type="project" value="InterPro"/>
</dbReference>
<comment type="catalytic activity">
    <reaction evidence="1">
        <text>Hydrolysis of terminal non-reducing beta-D-galactose residues in beta-D-galactosides.</text>
        <dbReference type="EC" id="3.2.1.23"/>
    </reaction>
</comment>
<dbReference type="Pfam" id="PF02929">
    <property type="entry name" value="Bgal_small_N"/>
    <property type="match status" value="1"/>
</dbReference>
<evidence type="ECO:0000256" key="1">
    <source>
        <dbReference type="ARBA" id="ARBA00001412"/>
    </source>
</evidence>
<dbReference type="SUPFAM" id="SSF49303">
    <property type="entry name" value="beta-Galactosidase/glucuronidase domain"/>
    <property type="match status" value="2"/>
</dbReference>
<comment type="similarity">
    <text evidence="3">Belongs to the glycosyl hydrolase 2 family.</text>
</comment>
<keyword evidence="8 12" id="KW-0326">Glycosidase</keyword>
<proteinExistence type="inferred from homology"/>
<evidence type="ECO:0000313" key="12">
    <source>
        <dbReference type="EMBL" id="MBB3702180.1"/>
    </source>
</evidence>
<comment type="caution">
    <text evidence="12">The sequence shown here is derived from an EMBL/GenBank/DDBJ whole genome shotgun (WGS) entry which is preliminary data.</text>
</comment>
<evidence type="ECO:0000256" key="9">
    <source>
        <dbReference type="ARBA" id="ARBA00032230"/>
    </source>
</evidence>
<dbReference type="PANTHER" id="PTHR46323">
    <property type="entry name" value="BETA-GALACTOSIDASE"/>
    <property type="match status" value="1"/>
</dbReference>
<dbReference type="InterPro" id="IPR000421">
    <property type="entry name" value="FA58C"/>
</dbReference>
<reference evidence="12 13" key="1">
    <citation type="submission" date="2020-08" db="EMBL/GenBank/DDBJ databases">
        <title>Genomic Encyclopedia of Type Strains, Phase IV (KMG-IV): sequencing the most valuable type-strain genomes for metagenomic binning, comparative biology and taxonomic classification.</title>
        <authorList>
            <person name="Goeker M."/>
        </authorList>
    </citation>
    <scope>NUCLEOTIDE SEQUENCE [LARGE SCALE GENOMIC DNA]</scope>
    <source>
        <strain evidence="12 13">DSM 22548</strain>
    </source>
</reference>
<comment type="subunit">
    <text evidence="4">Monomer.</text>
</comment>
<dbReference type="RefSeq" id="WP_183694766.1">
    <property type="nucleotide sequence ID" value="NZ_JACICA010000002.1"/>
</dbReference>
<keyword evidence="7" id="KW-0106">Calcium</keyword>
<comment type="cofactor">
    <cofactor evidence="2">
        <name>Ca(2+)</name>
        <dbReference type="ChEBI" id="CHEBI:29108"/>
    </cofactor>
</comment>
<dbReference type="InterPro" id="IPR013783">
    <property type="entry name" value="Ig-like_fold"/>
</dbReference>
<dbReference type="SMART" id="SM01038">
    <property type="entry name" value="Bgal_small_N"/>
    <property type="match status" value="1"/>
</dbReference>
<dbReference type="EMBL" id="JACICA010000002">
    <property type="protein sequence ID" value="MBB3702180.1"/>
    <property type="molecule type" value="Genomic_DNA"/>
</dbReference>
<dbReference type="Gene3D" id="2.60.120.260">
    <property type="entry name" value="Galactose-binding domain-like"/>
    <property type="match status" value="2"/>
</dbReference>
<dbReference type="GO" id="GO:0005990">
    <property type="term" value="P:lactose catabolic process"/>
    <property type="evidence" value="ECO:0007669"/>
    <property type="project" value="TreeGrafter"/>
</dbReference>
<gene>
    <name evidence="12" type="ORF">FHS60_000633</name>
</gene>
<dbReference type="InterPro" id="IPR036156">
    <property type="entry name" value="Beta-gal/glucu_dom_sf"/>
</dbReference>
<dbReference type="PROSITE" id="PS50022">
    <property type="entry name" value="FA58C_3"/>
    <property type="match status" value="1"/>
</dbReference>
<dbReference type="Proteomes" id="UP000541425">
    <property type="component" value="Unassembled WGS sequence"/>
</dbReference>
<feature type="signal peptide" evidence="10">
    <location>
        <begin position="1"/>
        <end position="20"/>
    </location>
</feature>